<comment type="subcellular location">
    <subcellularLocation>
        <location evidence="1">Cell membrane</location>
    </subcellularLocation>
</comment>
<dbReference type="GO" id="GO:0038023">
    <property type="term" value="F:signaling receptor activity"/>
    <property type="evidence" value="ECO:0007669"/>
    <property type="project" value="InterPro"/>
</dbReference>
<evidence type="ECO:0000256" key="4">
    <source>
        <dbReference type="ARBA" id="ARBA00022729"/>
    </source>
</evidence>
<dbReference type="GO" id="GO:0043235">
    <property type="term" value="C:receptor complex"/>
    <property type="evidence" value="ECO:0007669"/>
    <property type="project" value="TreeGrafter"/>
</dbReference>
<dbReference type="Proteomes" id="UP000515150">
    <property type="component" value="Chromosome 15"/>
</dbReference>
<dbReference type="InParanoid" id="A0A6P7KJ70"/>
<name>A0A6P7KJ70_BETSP</name>
<keyword evidence="7" id="KW-0325">Glycoprotein</keyword>
<evidence type="ECO:0000256" key="6">
    <source>
        <dbReference type="ARBA" id="ARBA00023170"/>
    </source>
</evidence>
<dbReference type="GO" id="GO:0009897">
    <property type="term" value="C:external side of plasma membrane"/>
    <property type="evidence" value="ECO:0007669"/>
    <property type="project" value="TreeGrafter"/>
</dbReference>
<evidence type="ECO:0000256" key="5">
    <source>
        <dbReference type="ARBA" id="ARBA00023136"/>
    </source>
</evidence>
<keyword evidence="6" id="KW-0675">Receptor</keyword>
<accession>A0A6P7KJ70</accession>
<proteinExistence type="inferred from homology"/>
<dbReference type="InterPro" id="IPR037193">
    <property type="entry name" value="GDNF_alpha"/>
</dbReference>
<feature type="signal peptide" evidence="9">
    <location>
        <begin position="1"/>
        <end position="21"/>
    </location>
</feature>
<reference evidence="12" key="1">
    <citation type="submission" date="2025-08" db="UniProtKB">
        <authorList>
            <consortium name="RefSeq"/>
        </authorList>
    </citation>
    <scope>IDENTIFICATION</scope>
</reference>
<evidence type="ECO:0000256" key="2">
    <source>
        <dbReference type="ARBA" id="ARBA00005961"/>
    </source>
</evidence>
<evidence type="ECO:0000256" key="9">
    <source>
        <dbReference type="SAM" id="SignalP"/>
    </source>
</evidence>
<feature type="chain" id="PRO_5028110755" evidence="9">
    <location>
        <begin position="22"/>
        <end position="392"/>
    </location>
</feature>
<evidence type="ECO:0000256" key="7">
    <source>
        <dbReference type="ARBA" id="ARBA00023180"/>
    </source>
</evidence>
<feature type="domain" description="GDNF/GAS1" evidence="10">
    <location>
        <begin position="134"/>
        <end position="210"/>
    </location>
</feature>
<feature type="domain" description="GDNF/GAS1" evidence="10">
    <location>
        <begin position="217"/>
        <end position="315"/>
    </location>
</feature>
<comment type="similarity">
    <text evidence="2">Belongs to the GDNFR family.</text>
</comment>
<sequence length="392" mass="43116">MHLIRVQVAVILGIVLPQISSISVSPAPPDCVAAVDVCMSDLCEKEKAFNGETCDDEGCQIKGSYACNMTIQSVLESFPSMRGCVCSWQEELCGSIQALATQCQRKAESEQKRRAADWQSSSLINYVYDGAGSCLDQITVCVSDAVCNRHLAPVLQACLAHPCTDRCQEVVRHFYGSMPHNVAEMLVMCECEDSAQSCQEMRATLQRGLCGEKRQVCQEAVNQCVGDSGCRGLLKTFQDKCWKSEEAKCSDSELQKTECLTLMDPALILGSDAECTKSFVATVGTALHSPCSCKGVYGDDLLTCNRIHSVLHNRSHFKMPWKGSNGSSKAPEFIKPETSKSWPADYLMYALVTVLLVGVVILMPLAVMSKIWMFRRTDQTKFQPVEKSNLVL</sequence>
<dbReference type="GO" id="GO:0007399">
    <property type="term" value="P:nervous system development"/>
    <property type="evidence" value="ECO:0007669"/>
    <property type="project" value="TreeGrafter"/>
</dbReference>
<evidence type="ECO:0000256" key="8">
    <source>
        <dbReference type="SAM" id="Phobius"/>
    </source>
</evidence>
<evidence type="ECO:0000256" key="1">
    <source>
        <dbReference type="ARBA" id="ARBA00004236"/>
    </source>
</evidence>
<keyword evidence="4 9" id="KW-0732">Signal</keyword>
<dbReference type="InterPro" id="IPR016017">
    <property type="entry name" value="GDNF/GAS1"/>
</dbReference>
<keyword evidence="8" id="KW-1133">Transmembrane helix</keyword>
<dbReference type="KEGG" id="bspl:114841761"/>
<evidence type="ECO:0000256" key="3">
    <source>
        <dbReference type="ARBA" id="ARBA00022475"/>
    </source>
</evidence>
<keyword evidence="11" id="KW-1185">Reference proteome</keyword>
<dbReference type="SMART" id="SM00907">
    <property type="entry name" value="GDNF"/>
    <property type="match status" value="2"/>
</dbReference>
<dbReference type="RefSeq" id="XP_028982716.1">
    <property type="nucleotide sequence ID" value="XM_029126883.3"/>
</dbReference>
<feature type="transmembrane region" description="Helical" evidence="8">
    <location>
        <begin position="346"/>
        <end position="367"/>
    </location>
</feature>
<evidence type="ECO:0000313" key="12">
    <source>
        <dbReference type="RefSeq" id="XP_028982716.1"/>
    </source>
</evidence>
<evidence type="ECO:0000313" key="11">
    <source>
        <dbReference type="Proteomes" id="UP000515150"/>
    </source>
</evidence>
<keyword evidence="8" id="KW-0812">Transmembrane</keyword>
<evidence type="ECO:0000259" key="10">
    <source>
        <dbReference type="SMART" id="SM00907"/>
    </source>
</evidence>
<dbReference type="SUPFAM" id="SSF110035">
    <property type="entry name" value="GDNF receptor-like"/>
    <property type="match status" value="2"/>
</dbReference>
<gene>
    <name evidence="12" type="primary">gfral</name>
</gene>
<dbReference type="OrthoDB" id="8735237at2759"/>
<keyword evidence="5 8" id="KW-0472">Membrane</keyword>
<dbReference type="CTD" id="389400"/>
<dbReference type="Pfam" id="PF02351">
    <property type="entry name" value="GDNF"/>
    <property type="match status" value="2"/>
</dbReference>
<keyword evidence="3" id="KW-1003">Cell membrane</keyword>
<dbReference type="PANTHER" id="PTHR10269:SF1">
    <property type="entry name" value="GDNF FAMILY RECEPTOR ALPHA-LIKE"/>
    <property type="match status" value="1"/>
</dbReference>
<dbReference type="PANTHER" id="PTHR10269">
    <property type="entry name" value="GDNF RECEPTOR ALPHA"/>
    <property type="match status" value="1"/>
</dbReference>
<dbReference type="GO" id="GO:0007169">
    <property type="term" value="P:cell surface receptor protein tyrosine kinase signaling pathway"/>
    <property type="evidence" value="ECO:0007669"/>
    <property type="project" value="UniProtKB-ARBA"/>
</dbReference>
<dbReference type="AlphaFoldDB" id="A0A6P7KJ70"/>
<dbReference type="InterPro" id="IPR003438">
    <property type="entry name" value="GDNF_rcpt"/>
</dbReference>
<organism evidence="11 12">
    <name type="scientific">Betta splendens</name>
    <name type="common">Siamese fighting fish</name>
    <dbReference type="NCBI Taxonomy" id="158456"/>
    <lineage>
        <taxon>Eukaryota</taxon>
        <taxon>Metazoa</taxon>
        <taxon>Chordata</taxon>
        <taxon>Craniata</taxon>
        <taxon>Vertebrata</taxon>
        <taxon>Euteleostomi</taxon>
        <taxon>Actinopterygii</taxon>
        <taxon>Neopterygii</taxon>
        <taxon>Teleostei</taxon>
        <taxon>Neoteleostei</taxon>
        <taxon>Acanthomorphata</taxon>
        <taxon>Anabantaria</taxon>
        <taxon>Anabantiformes</taxon>
        <taxon>Anabantoidei</taxon>
        <taxon>Osphronemidae</taxon>
        <taxon>Betta</taxon>
    </lineage>
</organism>
<dbReference type="GeneID" id="114841761"/>
<protein>
    <submittedName>
        <fullName evidence="12">GDNF family receptor alpha-like</fullName>
    </submittedName>
</protein>